<organism evidence="2 3">
    <name type="scientific">Musa balbisiana</name>
    <name type="common">Banana</name>
    <dbReference type="NCBI Taxonomy" id="52838"/>
    <lineage>
        <taxon>Eukaryota</taxon>
        <taxon>Viridiplantae</taxon>
        <taxon>Streptophyta</taxon>
        <taxon>Embryophyta</taxon>
        <taxon>Tracheophyta</taxon>
        <taxon>Spermatophyta</taxon>
        <taxon>Magnoliopsida</taxon>
        <taxon>Liliopsida</taxon>
        <taxon>Zingiberales</taxon>
        <taxon>Musaceae</taxon>
        <taxon>Musa</taxon>
    </lineage>
</organism>
<name>A0A4V4H9V6_MUSBA</name>
<dbReference type="AlphaFoldDB" id="A0A4V4H9V6"/>
<proteinExistence type="predicted"/>
<dbReference type="Gene3D" id="1.10.287.1490">
    <property type="match status" value="1"/>
</dbReference>
<protein>
    <submittedName>
        <fullName evidence="2">Uncharacterized protein</fullName>
    </submittedName>
</protein>
<keyword evidence="1" id="KW-0175">Coiled coil</keyword>
<sequence>MARELYVMPSDVFLGKAAKSLLWVSGLFSGRSCARRGHHYTTALMDRVRDAGHALSILIDRNAELPGPEAVAAAEQRASDLEAEAAGLKSEIKAAEQRASDLEAEATRLKAEVKSAEEQNKELQVLLRTTRTEAHLARKEAATLDQKLEEALAEAKRASKALATETD</sequence>
<feature type="coiled-coil region" evidence="1">
    <location>
        <begin position="71"/>
        <end position="165"/>
    </location>
</feature>
<evidence type="ECO:0000256" key="1">
    <source>
        <dbReference type="SAM" id="Coils"/>
    </source>
</evidence>
<comment type="caution">
    <text evidence="2">The sequence shown here is derived from an EMBL/GenBank/DDBJ whole genome shotgun (WGS) entry which is preliminary data.</text>
</comment>
<evidence type="ECO:0000313" key="3">
    <source>
        <dbReference type="Proteomes" id="UP000317650"/>
    </source>
</evidence>
<accession>A0A4V4H9V6</accession>
<dbReference type="EMBL" id="PYDT01000001">
    <property type="protein sequence ID" value="THU73055.1"/>
    <property type="molecule type" value="Genomic_DNA"/>
</dbReference>
<reference evidence="2 3" key="1">
    <citation type="journal article" date="2019" name="Nat. Plants">
        <title>Genome sequencing of Musa balbisiana reveals subgenome evolution and function divergence in polyploid bananas.</title>
        <authorList>
            <person name="Yao X."/>
        </authorList>
    </citation>
    <scope>NUCLEOTIDE SEQUENCE [LARGE SCALE GENOMIC DNA]</scope>
    <source>
        <strain evidence="3">cv. DH-PKW</strain>
        <tissue evidence="2">Leaves</tissue>
    </source>
</reference>
<gene>
    <name evidence="2" type="ORF">C4D60_Mb04t18760</name>
</gene>
<dbReference type="Proteomes" id="UP000317650">
    <property type="component" value="Chromosome 4"/>
</dbReference>
<keyword evidence="3" id="KW-1185">Reference proteome</keyword>
<evidence type="ECO:0000313" key="2">
    <source>
        <dbReference type="EMBL" id="THU73055.1"/>
    </source>
</evidence>